<reference evidence="1" key="1">
    <citation type="submission" date="2019-08" db="EMBL/GenBank/DDBJ databases">
        <authorList>
            <person name="Kucharzyk K."/>
            <person name="Murdoch R.W."/>
            <person name="Higgins S."/>
            <person name="Loffler F."/>
        </authorList>
    </citation>
    <scope>NUCLEOTIDE SEQUENCE</scope>
</reference>
<comment type="caution">
    <text evidence="1">The sequence shown here is derived from an EMBL/GenBank/DDBJ whole genome shotgun (WGS) entry which is preliminary data.</text>
</comment>
<gene>
    <name evidence="1" type="ORF">SDC9_150397</name>
</gene>
<proteinExistence type="predicted"/>
<sequence length="61" mass="6234">MSQQVIGATVNGIGRNDVIAGTGHVLQRIGDGSRSRCQCQSGNTAFECSDAGLEHSLCGIG</sequence>
<evidence type="ECO:0000313" key="1">
    <source>
        <dbReference type="EMBL" id="MPN03172.1"/>
    </source>
</evidence>
<name>A0A645EPH4_9ZZZZ</name>
<dbReference type="EMBL" id="VSSQ01049097">
    <property type="protein sequence ID" value="MPN03172.1"/>
    <property type="molecule type" value="Genomic_DNA"/>
</dbReference>
<organism evidence="1">
    <name type="scientific">bioreactor metagenome</name>
    <dbReference type="NCBI Taxonomy" id="1076179"/>
    <lineage>
        <taxon>unclassified sequences</taxon>
        <taxon>metagenomes</taxon>
        <taxon>ecological metagenomes</taxon>
    </lineage>
</organism>
<protein>
    <submittedName>
        <fullName evidence="1">Uncharacterized protein</fullName>
    </submittedName>
</protein>
<dbReference type="AlphaFoldDB" id="A0A645EPH4"/>
<accession>A0A645EPH4</accession>